<protein>
    <submittedName>
        <fullName evidence="2">Uncharacterized protein</fullName>
    </submittedName>
</protein>
<gene>
    <name evidence="2" type="ORF">VAE063_900277</name>
</gene>
<evidence type="ECO:0000256" key="1">
    <source>
        <dbReference type="SAM" id="Phobius"/>
    </source>
</evidence>
<keyword evidence="3" id="KW-1185">Reference proteome</keyword>
<sequence>MKIIMDSIWQYSHPERFEFLDKRKNIYNLIFSGGESDESGKINFCINSKLQKKDEAQNIPLSKFLIDNNHIVNDGHYYIILGEKKRYSVFYKDGIILPFSDRICSESLVDSLKDIFDICSTEVIELTKHDLNMTNKEEMSIRLSTALKILFGFFILSCLLSLTYFYMW</sequence>
<proteinExistence type="predicted"/>
<accession>A0ABM9FP47</accession>
<evidence type="ECO:0000313" key="3">
    <source>
        <dbReference type="Proteomes" id="UP001152658"/>
    </source>
</evidence>
<evidence type="ECO:0000313" key="2">
    <source>
        <dbReference type="EMBL" id="CAH8217468.1"/>
    </source>
</evidence>
<keyword evidence="1" id="KW-0472">Membrane</keyword>
<dbReference type="Proteomes" id="UP001152658">
    <property type="component" value="Unassembled WGS sequence"/>
</dbReference>
<reference evidence="2" key="1">
    <citation type="submission" date="2022-06" db="EMBL/GenBank/DDBJ databases">
        <authorList>
            <person name="Goudenege D."/>
            <person name="Le Roux F."/>
        </authorList>
    </citation>
    <scope>NUCLEOTIDE SEQUENCE</scope>
    <source>
        <strain evidence="2">12-063</strain>
    </source>
</reference>
<name>A0ABM9FP47_9VIBR</name>
<dbReference type="EMBL" id="CALYLK010000131">
    <property type="protein sequence ID" value="CAH8217468.1"/>
    <property type="molecule type" value="Genomic_DNA"/>
</dbReference>
<keyword evidence="1" id="KW-1133">Transmembrane helix</keyword>
<feature type="transmembrane region" description="Helical" evidence="1">
    <location>
        <begin position="146"/>
        <end position="167"/>
    </location>
</feature>
<organism evidence="2 3">
    <name type="scientific">Vibrio aestuarianus</name>
    <dbReference type="NCBI Taxonomy" id="28171"/>
    <lineage>
        <taxon>Bacteria</taxon>
        <taxon>Pseudomonadati</taxon>
        <taxon>Pseudomonadota</taxon>
        <taxon>Gammaproteobacteria</taxon>
        <taxon>Vibrionales</taxon>
        <taxon>Vibrionaceae</taxon>
        <taxon>Vibrio</taxon>
    </lineage>
</organism>
<comment type="caution">
    <text evidence="2">The sequence shown here is derived from an EMBL/GenBank/DDBJ whole genome shotgun (WGS) entry which is preliminary data.</text>
</comment>
<keyword evidence="1" id="KW-0812">Transmembrane</keyword>